<keyword evidence="3" id="KW-1185">Reference proteome</keyword>
<evidence type="ECO:0000313" key="3">
    <source>
        <dbReference type="Proteomes" id="UP000012589"/>
    </source>
</evidence>
<dbReference type="EMBL" id="AQFT01000109">
    <property type="protein sequence ID" value="EMZ23216.1"/>
    <property type="molecule type" value="Genomic_DNA"/>
</dbReference>
<name>N2A4S6_9FIRM</name>
<proteinExistence type="predicted"/>
<comment type="caution">
    <text evidence="2">The sequence shown here is derived from an EMBL/GenBank/DDBJ whole genome shotgun (WGS) entry which is preliminary data.</text>
</comment>
<dbReference type="HOGENOM" id="CLU_119411_1_0_9"/>
<dbReference type="STRING" id="1235802.C823_03700"/>
<dbReference type="Pfam" id="PF01850">
    <property type="entry name" value="PIN"/>
    <property type="match status" value="1"/>
</dbReference>
<dbReference type="Proteomes" id="UP000012589">
    <property type="component" value="Unassembled WGS sequence"/>
</dbReference>
<dbReference type="SMART" id="SM00670">
    <property type="entry name" value="PINc"/>
    <property type="match status" value="1"/>
</dbReference>
<reference evidence="2 3" key="1">
    <citation type="journal article" date="2014" name="Genome Announc.">
        <title>Draft genome sequences of the altered schaedler flora, a defined bacterial community from gnotobiotic mice.</title>
        <authorList>
            <person name="Wannemuehler M.J."/>
            <person name="Overstreet A.M."/>
            <person name="Ward D.V."/>
            <person name="Phillips G.J."/>
        </authorList>
    </citation>
    <scope>NUCLEOTIDE SEQUENCE [LARGE SCALE GENOMIC DNA]</scope>
    <source>
        <strain evidence="2 3">ASF492</strain>
    </source>
</reference>
<dbReference type="eggNOG" id="COG1848">
    <property type="taxonomic scope" value="Bacteria"/>
</dbReference>
<dbReference type="PATRIC" id="fig|1235802.3.peg.3906"/>
<feature type="domain" description="PIN" evidence="1">
    <location>
        <begin position="1"/>
        <end position="122"/>
    </location>
</feature>
<dbReference type="InterPro" id="IPR029060">
    <property type="entry name" value="PIN-like_dom_sf"/>
</dbReference>
<evidence type="ECO:0000313" key="2">
    <source>
        <dbReference type="EMBL" id="EMZ23216.1"/>
    </source>
</evidence>
<dbReference type="SUPFAM" id="SSF88723">
    <property type="entry name" value="PIN domain-like"/>
    <property type="match status" value="1"/>
</dbReference>
<dbReference type="InterPro" id="IPR002716">
    <property type="entry name" value="PIN_dom"/>
</dbReference>
<sequence length="155" mass="18175">MKVYLDTSVISYLDQKDAPERMKETQDMWEFFKKGQYEVYISDVVVYEIKKCSMEKREILLDYLDQIEYNIIETDENTVSLAEKFIDFGVLKRKSYDDCRHIAAAVLAGCDIIISWNFKHIVNVKTIQGVKAVTTYEGYKDLMIYPPSALLREEE</sequence>
<gene>
    <name evidence="2" type="ORF">C823_03700</name>
</gene>
<evidence type="ECO:0000259" key="1">
    <source>
        <dbReference type="SMART" id="SM00670"/>
    </source>
</evidence>
<dbReference type="Gene3D" id="3.40.50.1010">
    <property type="entry name" value="5'-nuclease"/>
    <property type="match status" value="1"/>
</dbReference>
<dbReference type="AlphaFoldDB" id="N2A4S6"/>
<protein>
    <recommendedName>
        <fullName evidence="1">PIN domain-containing protein</fullName>
    </recommendedName>
</protein>
<organism evidence="2 3">
    <name type="scientific">Eubacterium plexicaudatum ASF492</name>
    <dbReference type="NCBI Taxonomy" id="1235802"/>
    <lineage>
        <taxon>Bacteria</taxon>
        <taxon>Bacillati</taxon>
        <taxon>Bacillota</taxon>
        <taxon>Clostridia</taxon>
        <taxon>Eubacteriales</taxon>
        <taxon>Eubacteriaceae</taxon>
        <taxon>Eubacterium</taxon>
    </lineage>
</organism>
<accession>N2A4S6</accession>